<dbReference type="GO" id="GO:0031491">
    <property type="term" value="F:nucleosome binding"/>
    <property type="evidence" value="ECO:0007669"/>
    <property type="project" value="TreeGrafter"/>
</dbReference>
<dbReference type="InterPro" id="IPR031120">
    <property type="entry name" value="HIR1-like"/>
</dbReference>
<dbReference type="PANTHER" id="PTHR13831:SF1">
    <property type="entry name" value="PROTEIN HIR2"/>
    <property type="match status" value="1"/>
</dbReference>
<dbReference type="GO" id="GO:0006355">
    <property type="term" value="P:regulation of DNA-templated transcription"/>
    <property type="evidence" value="ECO:0007669"/>
    <property type="project" value="InterPro"/>
</dbReference>
<evidence type="ECO:0000256" key="8">
    <source>
        <dbReference type="ARBA" id="ARBA00023163"/>
    </source>
</evidence>
<accession>A0A1G4JQK5</accession>
<protein>
    <recommendedName>
        <fullName evidence="10">Protein HIR</fullName>
    </recommendedName>
</protein>
<dbReference type="GO" id="GO:0005634">
    <property type="term" value="C:nucleus"/>
    <property type="evidence" value="ECO:0007669"/>
    <property type="project" value="UniProtKB-SubCell"/>
</dbReference>
<evidence type="ECO:0000256" key="6">
    <source>
        <dbReference type="ARBA" id="ARBA00022853"/>
    </source>
</evidence>
<evidence type="ECO:0000256" key="4">
    <source>
        <dbReference type="ARBA" id="ARBA00022574"/>
    </source>
</evidence>
<dbReference type="PANTHER" id="PTHR13831">
    <property type="entry name" value="MEMBER OF THE HIR1 FAMILY OF WD-REPEAT PROTEINS"/>
    <property type="match status" value="1"/>
</dbReference>
<sequence length="847" mass="94248">MKLLRYPHILQAKYNKTCCCIGDWLVVGGLKKLQVFSISKLVDGALGKISLREVSPDFEVKIPEVLETIYCIVGDQKKLFLGTDTGVFTIEDWLDSKLSNNVSKKMFELSAPSTITDLKFDSTTGVIFVLVNFSAERNAVLLFKPDAGLQIGEIPLGQTKPLTGIVDPTGQIFTVSCSDRHLYVFQYNEKGANKLLQKLPQYVQIDPIHYKIAMSPQAHLLPIVNSLNGTTPAIALLAANNDFKVETTLVGHMDKCKVLKFSPQIYEKPAKDGSKAVYNLLATSGTGNQNVVVWNTKRTKPLLNTNALSSSFVNDIEWSHDGQALFAVTDDGYLFIFAFRETELGQVSPEKDVVAMRSARKILEPLPDNVGPEPATRVKDELNLSTAVASVSKVNGKKKIAPTTIQSTSMEFNGPSYSVPKDLKRKPKGSQQGPTNKKQKHDLEPMDFLDTNLIMPTISFSKVRLASPKVRLSFQYSPSHDSNFIFSVKNGTGNDQKPTVITLEVKDGAQTKILFEDFMPKFVTMCVEGESFWSCCSDDGVVYVYSDSGKKILPPLITGTPCSFLEAAGKFLMCVTSMGELYCWNIEACKLEFPVTSIYPLLSPSLRFSDDVLTRAENITMCAVTRAGVPIVTLSNGDGFMFDKDMETWMLINDSWWAYGSQYWDATKTSAGTSMGPYNEKEDKKNNSWNMEAKALISELESDEASIINFLERKTNDELHRKGRVRNLQKFSKTILIKEGFENLEEVVTLSHLENKLLVLLKLQEDAEFVKLLIVYCIRLSELGYTQRLSDVMEWLYGDGNYKDKIIGGKTAEDLLKKISIACASIRHVQRVTTSFATAIGMISDGI</sequence>
<evidence type="ECO:0000313" key="13">
    <source>
        <dbReference type="EMBL" id="SCU93035.1"/>
    </source>
</evidence>
<evidence type="ECO:0000256" key="7">
    <source>
        <dbReference type="ARBA" id="ARBA00023015"/>
    </source>
</evidence>
<comment type="similarity">
    <text evidence="2 10">Belongs to the WD repeat HIR1 family.</text>
</comment>
<dbReference type="Pfam" id="PF07569">
    <property type="entry name" value="Hira"/>
    <property type="match status" value="1"/>
</dbReference>
<dbReference type="SUPFAM" id="SSF50978">
    <property type="entry name" value="WD40 repeat-like"/>
    <property type="match status" value="1"/>
</dbReference>
<evidence type="ECO:0000259" key="12">
    <source>
        <dbReference type="Pfam" id="PF07569"/>
    </source>
</evidence>
<gene>
    <name evidence="13" type="ORF">LAMI_0E12992G</name>
</gene>
<comment type="subcellular location">
    <subcellularLocation>
        <location evidence="1 10">Nucleus</location>
    </subcellularLocation>
</comment>
<keyword evidence="6 10" id="KW-0156">Chromatin regulator</keyword>
<comment type="function">
    <text evidence="10">Required for replication-independent chromatin assembly and for the periodic repression of histone gene transcription during the cell cycle.</text>
</comment>
<dbReference type="GO" id="GO:0006351">
    <property type="term" value="P:DNA-templated transcription"/>
    <property type="evidence" value="ECO:0007669"/>
    <property type="project" value="InterPro"/>
</dbReference>
<dbReference type="EMBL" id="LT598465">
    <property type="protein sequence ID" value="SCU93035.1"/>
    <property type="molecule type" value="Genomic_DNA"/>
</dbReference>
<evidence type="ECO:0000256" key="5">
    <source>
        <dbReference type="ARBA" id="ARBA00022737"/>
    </source>
</evidence>
<keyword evidence="14" id="KW-1185">Reference proteome</keyword>
<dbReference type="InterPro" id="IPR011494">
    <property type="entry name" value="HIRA-like_C"/>
</dbReference>
<keyword evidence="5 10" id="KW-0677">Repeat</keyword>
<dbReference type="STRING" id="1230905.A0A1G4JQK5"/>
<evidence type="ECO:0000256" key="1">
    <source>
        <dbReference type="ARBA" id="ARBA00004123"/>
    </source>
</evidence>
<dbReference type="GO" id="GO:0000785">
    <property type="term" value="C:chromatin"/>
    <property type="evidence" value="ECO:0007669"/>
    <property type="project" value="TreeGrafter"/>
</dbReference>
<dbReference type="SMART" id="SM00320">
    <property type="entry name" value="WD40"/>
    <property type="match status" value="3"/>
</dbReference>
<evidence type="ECO:0000256" key="10">
    <source>
        <dbReference type="RuleBase" id="RU364014"/>
    </source>
</evidence>
<dbReference type="OrthoDB" id="1741719at2759"/>
<reference evidence="13 14" key="1">
    <citation type="submission" date="2016-03" db="EMBL/GenBank/DDBJ databases">
        <authorList>
            <person name="Devillers H."/>
        </authorList>
    </citation>
    <scope>NUCLEOTIDE SEQUENCE [LARGE SCALE GENOMIC DNA]</scope>
    <source>
        <strain evidence="13">CBS 11717</strain>
    </source>
</reference>
<dbReference type="Proteomes" id="UP000191024">
    <property type="component" value="Chromosome E"/>
</dbReference>
<name>A0A1G4JQK5_9SACH</name>
<feature type="domain" description="Protein HIRA-like C-terminal" evidence="12">
    <location>
        <begin position="549"/>
        <end position="796"/>
    </location>
</feature>
<dbReference type="InterPro" id="IPR015943">
    <property type="entry name" value="WD40/YVTN_repeat-like_dom_sf"/>
</dbReference>
<evidence type="ECO:0000313" key="14">
    <source>
        <dbReference type="Proteomes" id="UP000191024"/>
    </source>
</evidence>
<keyword evidence="8 10" id="KW-0804">Transcription</keyword>
<evidence type="ECO:0000256" key="2">
    <source>
        <dbReference type="ARBA" id="ARBA00007306"/>
    </source>
</evidence>
<dbReference type="GO" id="GO:0006338">
    <property type="term" value="P:chromatin remodeling"/>
    <property type="evidence" value="ECO:0007669"/>
    <property type="project" value="InterPro"/>
</dbReference>
<keyword evidence="4 10" id="KW-0853">WD repeat</keyword>
<dbReference type="GO" id="GO:0000417">
    <property type="term" value="C:HIR complex"/>
    <property type="evidence" value="ECO:0007669"/>
    <property type="project" value="TreeGrafter"/>
</dbReference>
<evidence type="ECO:0000256" key="9">
    <source>
        <dbReference type="ARBA" id="ARBA00023242"/>
    </source>
</evidence>
<evidence type="ECO:0000256" key="11">
    <source>
        <dbReference type="SAM" id="MobiDB-lite"/>
    </source>
</evidence>
<evidence type="ECO:0000256" key="3">
    <source>
        <dbReference type="ARBA" id="ARBA00022491"/>
    </source>
</evidence>
<keyword evidence="7 10" id="KW-0805">Transcription regulation</keyword>
<dbReference type="Gene3D" id="2.130.10.10">
    <property type="entry name" value="YVTN repeat-like/Quinoprotein amine dehydrogenase"/>
    <property type="match status" value="1"/>
</dbReference>
<proteinExistence type="inferred from homology"/>
<feature type="region of interest" description="Disordered" evidence="11">
    <location>
        <begin position="411"/>
        <end position="443"/>
    </location>
</feature>
<dbReference type="InterPro" id="IPR001680">
    <property type="entry name" value="WD40_rpt"/>
</dbReference>
<organism evidence="13 14">
    <name type="scientific">Lachancea mirantina</name>
    <dbReference type="NCBI Taxonomy" id="1230905"/>
    <lineage>
        <taxon>Eukaryota</taxon>
        <taxon>Fungi</taxon>
        <taxon>Dikarya</taxon>
        <taxon>Ascomycota</taxon>
        <taxon>Saccharomycotina</taxon>
        <taxon>Saccharomycetes</taxon>
        <taxon>Saccharomycetales</taxon>
        <taxon>Saccharomycetaceae</taxon>
        <taxon>Lachancea</taxon>
    </lineage>
</organism>
<keyword evidence="3 10" id="KW-0678">Repressor</keyword>
<dbReference type="AlphaFoldDB" id="A0A1G4JQK5"/>
<dbReference type="InterPro" id="IPR036322">
    <property type="entry name" value="WD40_repeat_dom_sf"/>
</dbReference>
<keyword evidence="9 10" id="KW-0539">Nucleus</keyword>